<keyword evidence="3" id="KW-0539">Nucleus</keyword>
<feature type="region of interest" description="Disordered" evidence="4">
    <location>
        <begin position="653"/>
        <end position="674"/>
    </location>
</feature>
<feature type="region of interest" description="Disordered" evidence="4">
    <location>
        <begin position="733"/>
        <end position="766"/>
    </location>
</feature>
<dbReference type="AlphaFoldDB" id="A0A9P5Y1H0"/>
<dbReference type="GO" id="GO:0008270">
    <property type="term" value="F:zinc ion binding"/>
    <property type="evidence" value="ECO:0007669"/>
    <property type="project" value="InterPro"/>
</dbReference>
<comment type="caution">
    <text evidence="6">The sequence shown here is derived from an EMBL/GenBank/DDBJ whole genome shotgun (WGS) entry which is preliminary data.</text>
</comment>
<dbReference type="Pfam" id="PF00172">
    <property type="entry name" value="Zn_clus"/>
    <property type="match status" value="1"/>
</dbReference>
<reference evidence="6" key="1">
    <citation type="submission" date="2020-11" db="EMBL/GenBank/DDBJ databases">
        <authorList>
            <consortium name="DOE Joint Genome Institute"/>
            <person name="Ahrendt S."/>
            <person name="Riley R."/>
            <person name="Andreopoulos W."/>
            <person name="Labutti K."/>
            <person name="Pangilinan J."/>
            <person name="Ruiz-Duenas F.J."/>
            <person name="Barrasa J.M."/>
            <person name="Sanchez-Garcia M."/>
            <person name="Camarero S."/>
            <person name="Miyauchi S."/>
            <person name="Serrano A."/>
            <person name="Linde D."/>
            <person name="Babiker R."/>
            <person name="Drula E."/>
            <person name="Ayuso-Fernandez I."/>
            <person name="Pacheco R."/>
            <person name="Padilla G."/>
            <person name="Ferreira P."/>
            <person name="Barriuso J."/>
            <person name="Kellner H."/>
            <person name="Castanera R."/>
            <person name="Alfaro M."/>
            <person name="Ramirez L."/>
            <person name="Pisabarro A.G."/>
            <person name="Kuo A."/>
            <person name="Tritt A."/>
            <person name="Lipzen A."/>
            <person name="He G."/>
            <person name="Yan M."/>
            <person name="Ng V."/>
            <person name="Cullen D."/>
            <person name="Martin F."/>
            <person name="Rosso M.-N."/>
            <person name="Henrissat B."/>
            <person name="Hibbett D."/>
            <person name="Martinez A.T."/>
            <person name="Grigoriev I.V."/>
        </authorList>
    </citation>
    <scope>NUCLEOTIDE SEQUENCE</scope>
    <source>
        <strain evidence="6">CBS 247.69</strain>
    </source>
</reference>
<dbReference type="Proteomes" id="UP000807353">
    <property type="component" value="Unassembled WGS sequence"/>
</dbReference>
<dbReference type="OrthoDB" id="424974at2759"/>
<evidence type="ECO:0000313" key="7">
    <source>
        <dbReference type="Proteomes" id="UP000807353"/>
    </source>
</evidence>
<proteinExistence type="predicted"/>
<feature type="region of interest" description="Disordered" evidence="4">
    <location>
        <begin position="794"/>
        <end position="822"/>
    </location>
</feature>
<sequence length="925" mass="102020">MSTSPTSDKRMDGSDSQDGPTKKRRKGATRLSCAECRRLKLRCDRAIPCGSCVKRGCGAICPDGSLTTGQGNRFVLASTQELHEKISELATRVRQLEDALRASHSRLSSEHHPLLSDELLRIKAPLQREAAPQRNTATGFVKEEEQNPDVVDAFGSLSVSISGRAKYFGSTAGSWYFLQNESPEDQDQDDQLAHLRTLLPPEILTRASAFPISPINHPSESERVSLQSLFWYLPPVEKALELRSLYYSHAAWMYNPISLESFDSEVYSQFYDPNAGPPSDDPLVSHRLSLMFMVLAIGSLMNTSLPAYSLEAEKYHYLAKAALFHNSIFDEPTINAVQALYLMTFYLFLSDRHGTSSGARWAIMGIAVKVGQSIGLHRDSGRWKVDPVETQRRRELFWELFTYDSWQCLTFGRPPSFALPHVDCKMPYPNDTSDEQSFHAWKHRFASECMNLLHDQAFGAKMPTYATVLQLDRKMRAFPVPPVLQVAGFGSSEPRPGGFPDTIMLTLQRHIVLAIREMNLLYLHRSFFARAISDHPKDPLGSPYGTSVIAAYRSAGSLVALMRNLHTQLKEPSERMWFLWTHMFSCAIVLGSIVTRCPSMSLAPSALVQLDSACELFSKAAPGFRAGKVLNIMLHLQEKAHFSLDDFRKGRGSPMSRYHSSSEPPTPVDDNDELSILGGKTRLVAKKEPSSPTIMERSPTSLNPVVPLPLSPSMEGQMHPTIWEYLDTFVSHPAQQQPQPQQSSSQGTRRHHSSSSTSGSISHASYGDEVSPVSMYGLTTLPTSATFQTEPTSYIPQHQQQGRQSHHASPTSPTNHQLAHHHSLSNLHSTAGARQTGVAGGTHTSFPQYFPVYDYGTALNGSGMGGTNMNGVNGGSSGGNGMGNGYAYSAPMLESPVPPGQRRGSGSPEANMDTMWHDFVAGVAM</sequence>
<dbReference type="CDD" id="cd12148">
    <property type="entry name" value="fungal_TF_MHR"/>
    <property type="match status" value="1"/>
</dbReference>
<gene>
    <name evidence="6" type="ORF">BDZ94DRAFT_1265726</name>
</gene>
<evidence type="ECO:0000256" key="3">
    <source>
        <dbReference type="ARBA" id="ARBA00023242"/>
    </source>
</evidence>
<keyword evidence="7" id="KW-1185">Reference proteome</keyword>
<dbReference type="CDD" id="cd00067">
    <property type="entry name" value="GAL4"/>
    <property type="match status" value="1"/>
</dbReference>
<comment type="subcellular location">
    <subcellularLocation>
        <location evidence="1">Nucleus</location>
    </subcellularLocation>
</comment>
<dbReference type="PROSITE" id="PS00463">
    <property type="entry name" value="ZN2_CY6_FUNGAL_1"/>
    <property type="match status" value="1"/>
</dbReference>
<dbReference type="EMBL" id="MU150297">
    <property type="protein sequence ID" value="KAF9460497.1"/>
    <property type="molecule type" value="Genomic_DNA"/>
</dbReference>
<dbReference type="InterPro" id="IPR036864">
    <property type="entry name" value="Zn2-C6_fun-type_DNA-bd_sf"/>
</dbReference>
<feature type="compositionally biased region" description="Low complexity" evidence="4">
    <location>
        <begin position="735"/>
        <end position="747"/>
    </location>
</feature>
<dbReference type="SMART" id="SM00066">
    <property type="entry name" value="GAL4"/>
    <property type="match status" value="1"/>
</dbReference>
<dbReference type="GO" id="GO:0000981">
    <property type="term" value="F:DNA-binding transcription factor activity, RNA polymerase II-specific"/>
    <property type="evidence" value="ECO:0007669"/>
    <property type="project" value="InterPro"/>
</dbReference>
<dbReference type="InterPro" id="IPR007219">
    <property type="entry name" value="XnlR_reg_dom"/>
</dbReference>
<dbReference type="InterPro" id="IPR001138">
    <property type="entry name" value="Zn2Cys6_DnaBD"/>
</dbReference>
<dbReference type="GO" id="GO:0003677">
    <property type="term" value="F:DNA binding"/>
    <property type="evidence" value="ECO:0007669"/>
    <property type="project" value="InterPro"/>
</dbReference>
<feature type="domain" description="Zn(2)-C6 fungal-type" evidence="5">
    <location>
        <begin position="32"/>
        <end position="61"/>
    </location>
</feature>
<feature type="region of interest" description="Disordered" evidence="4">
    <location>
        <begin position="1"/>
        <end position="27"/>
    </location>
</feature>
<dbReference type="PANTHER" id="PTHR31001">
    <property type="entry name" value="UNCHARACTERIZED TRANSCRIPTIONAL REGULATORY PROTEIN"/>
    <property type="match status" value="1"/>
</dbReference>
<accession>A0A9P5Y1H0</accession>
<keyword evidence="2" id="KW-0479">Metal-binding</keyword>
<dbReference type="GO" id="GO:0006351">
    <property type="term" value="P:DNA-templated transcription"/>
    <property type="evidence" value="ECO:0007669"/>
    <property type="project" value="InterPro"/>
</dbReference>
<organism evidence="6 7">
    <name type="scientific">Collybia nuda</name>
    <dbReference type="NCBI Taxonomy" id="64659"/>
    <lineage>
        <taxon>Eukaryota</taxon>
        <taxon>Fungi</taxon>
        <taxon>Dikarya</taxon>
        <taxon>Basidiomycota</taxon>
        <taxon>Agaricomycotina</taxon>
        <taxon>Agaricomycetes</taxon>
        <taxon>Agaricomycetidae</taxon>
        <taxon>Agaricales</taxon>
        <taxon>Tricholomatineae</taxon>
        <taxon>Clitocybaceae</taxon>
        <taxon>Collybia</taxon>
    </lineage>
</organism>
<evidence type="ECO:0000259" key="5">
    <source>
        <dbReference type="PROSITE" id="PS50048"/>
    </source>
</evidence>
<feature type="compositionally biased region" description="Polar residues" evidence="4">
    <location>
        <begin position="794"/>
        <end position="815"/>
    </location>
</feature>
<evidence type="ECO:0000313" key="6">
    <source>
        <dbReference type="EMBL" id="KAF9460497.1"/>
    </source>
</evidence>
<dbReference type="InterPro" id="IPR050613">
    <property type="entry name" value="Sec_Metabolite_Reg"/>
</dbReference>
<dbReference type="SUPFAM" id="SSF57701">
    <property type="entry name" value="Zn2/Cys6 DNA-binding domain"/>
    <property type="match status" value="1"/>
</dbReference>
<evidence type="ECO:0000256" key="4">
    <source>
        <dbReference type="SAM" id="MobiDB-lite"/>
    </source>
</evidence>
<dbReference type="GO" id="GO:0005634">
    <property type="term" value="C:nucleus"/>
    <property type="evidence" value="ECO:0007669"/>
    <property type="project" value="UniProtKB-SubCell"/>
</dbReference>
<dbReference type="Pfam" id="PF04082">
    <property type="entry name" value="Fungal_trans"/>
    <property type="match status" value="1"/>
</dbReference>
<evidence type="ECO:0000256" key="2">
    <source>
        <dbReference type="ARBA" id="ARBA00022723"/>
    </source>
</evidence>
<dbReference type="PANTHER" id="PTHR31001:SF56">
    <property type="entry name" value="ZN(2)-C6 FUNGAL-TYPE DOMAIN-CONTAINING PROTEIN"/>
    <property type="match status" value="1"/>
</dbReference>
<dbReference type="SMART" id="SM00906">
    <property type="entry name" value="Fungal_trans"/>
    <property type="match status" value="1"/>
</dbReference>
<dbReference type="PROSITE" id="PS50048">
    <property type="entry name" value="ZN2_CY6_FUNGAL_2"/>
    <property type="match status" value="1"/>
</dbReference>
<evidence type="ECO:0000256" key="1">
    <source>
        <dbReference type="ARBA" id="ARBA00004123"/>
    </source>
</evidence>
<dbReference type="Gene3D" id="4.10.240.10">
    <property type="entry name" value="Zn(2)-C6 fungal-type DNA-binding domain"/>
    <property type="match status" value="1"/>
</dbReference>
<name>A0A9P5Y1H0_9AGAR</name>
<protein>
    <submittedName>
        <fullName evidence="6">Fungal-specific transcription factor domain-containing protein</fullName>
    </submittedName>
</protein>